<keyword evidence="3" id="KW-1185">Reference proteome</keyword>
<protein>
    <submittedName>
        <fullName evidence="1 2">Uncharacterized protein</fullName>
    </submittedName>
</protein>
<accession>A0A2K1IEG9</accession>
<dbReference type="EnsemblPlants" id="Pp3c25_10610V3.1">
    <property type="protein sequence ID" value="Pp3c25_10610V3.1"/>
    <property type="gene ID" value="Pp3c25_10610"/>
</dbReference>
<reference evidence="1 3" key="1">
    <citation type="journal article" date="2008" name="Science">
        <title>The Physcomitrella genome reveals evolutionary insights into the conquest of land by plants.</title>
        <authorList>
            <person name="Rensing S."/>
            <person name="Lang D."/>
            <person name="Zimmer A."/>
            <person name="Terry A."/>
            <person name="Salamov A."/>
            <person name="Shapiro H."/>
            <person name="Nishiyama T."/>
            <person name="Perroud P.-F."/>
            <person name="Lindquist E."/>
            <person name="Kamisugi Y."/>
            <person name="Tanahashi T."/>
            <person name="Sakakibara K."/>
            <person name="Fujita T."/>
            <person name="Oishi K."/>
            <person name="Shin-I T."/>
            <person name="Kuroki Y."/>
            <person name="Toyoda A."/>
            <person name="Suzuki Y."/>
            <person name="Hashimoto A."/>
            <person name="Yamaguchi K."/>
            <person name="Sugano A."/>
            <person name="Kohara Y."/>
            <person name="Fujiyama A."/>
            <person name="Anterola A."/>
            <person name="Aoki S."/>
            <person name="Ashton N."/>
            <person name="Barbazuk W.B."/>
            <person name="Barker E."/>
            <person name="Bennetzen J."/>
            <person name="Bezanilla M."/>
            <person name="Blankenship R."/>
            <person name="Cho S.H."/>
            <person name="Dutcher S."/>
            <person name="Estelle M."/>
            <person name="Fawcett J.A."/>
            <person name="Gundlach H."/>
            <person name="Hanada K."/>
            <person name="Heyl A."/>
            <person name="Hicks K.A."/>
            <person name="Hugh J."/>
            <person name="Lohr M."/>
            <person name="Mayer K."/>
            <person name="Melkozernov A."/>
            <person name="Murata T."/>
            <person name="Nelson D."/>
            <person name="Pils B."/>
            <person name="Prigge M."/>
            <person name="Reiss B."/>
            <person name="Renner T."/>
            <person name="Rombauts S."/>
            <person name="Rushton P."/>
            <person name="Sanderfoot A."/>
            <person name="Schween G."/>
            <person name="Shiu S.-H."/>
            <person name="Stueber K."/>
            <person name="Theodoulou F.L."/>
            <person name="Tu H."/>
            <person name="Van de Peer Y."/>
            <person name="Verrier P.J."/>
            <person name="Waters E."/>
            <person name="Wood A."/>
            <person name="Yang L."/>
            <person name="Cove D."/>
            <person name="Cuming A."/>
            <person name="Hasebe M."/>
            <person name="Lucas S."/>
            <person name="Mishler D.B."/>
            <person name="Reski R."/>
            <person name="Grigoriev I."/>
            <person name="Quatrano R.S."/>
            <person name="Boore J.L."/>
        </authorList>
    </citation>
    <scope>NUCLEOTIDE SEQUENCE [LARGE SCALE GENOMIC DNA]</scope>
    <source>
        <strain evidence="2 3">cv. Gransden 2004</strain>
    </source>
</reference>
<proteinExistence type="predicted"/>
<evidence type="ECO:0000313" key="1">
    <source>
        <dbReference type="EMBL" id="PNR27672.1"/>
    </source>
</evidence>
<dbReference type="AlphaFoldDB" id="A0A2K1IEG9"/>
<dbReference type="EMBL" id="ABEU02000025">
    <property type="protein sequence ID" value="PNR27672.1"/>
    <property type="molecule type" value="Genomic_DNA"/>
</dbReference>
<organism evidence="1">
    <name type="scientific">Physcomitrium patens</name>
    <name type="common">Spreading-leaved earth moss</name>
    <name type="synonym">Physcomitrella patens</name>
    <dbReference type="NCBI Taxonomy" id="3218"/>
    <lineage>
        <taxon>Eukaryota</taxon>
        <taxon>Viridiplantae</taxon>
        <taxon>Streptophyta</taxon>
        <taxon>Embryophyta</taxon>
        <taxon>Bryophyta</taxon>
        <taxon>Bryophytina</taxon>
        <taxon>Bryopsida</taxon>
        <taxon>Funariidae</taxon>
        <taxon>Funariales</taxon>
        <taxon>Funariaceae</taxon>
        <taxon>Physcomitrium</taxon>
    </lineage>
</organism>
<name>A0A2K1IEG9_PHYPA</name>
<dbReference type="Proteomes" id="UP000006727">
    <property type="component" value="Chromosome 25"/>
</dbReference>
<sequence>MTQQVLSTESVSLRLSNLAVDRVRFQPAAVTDTLHKLLLVSSVPTVV</sequence>
<dbReference type="InParanoid" id="A0A2K1IEG9"/>
<reference evidence="2" key="3">
    <citation type="submission" date="2020-12" db="UniProtKB">
        <authorList>
            <consortium name="EnsemblPlants"/>
        </authorList>
    </citation>
    <scope>IDENTIFICATION</scope>
</reference>
<evidence type="ECO:0000313" key="2">
    <source>
        <dbReference type="EnsemblPlants" id="Pp3c25_10610V3.1"/>
    </source>
</evidence>
<dbReference type="Gramene" id="Pp3c25_10610V3.1">
    <property type="protein sequence ID" value="Pp3c25_10610V3.1"/>
    <property type="gene ID" value="Pp3c25_10610"/>
</dbReference>
<reference evidence="1 3" key="2">
    <citation type="journal article" date="2018" name="Plant J.">
        <title>The Physcomitrella patens chromosome-scale assembly reveals moss genome structure and evolution.</title>
        <authorList>
            <person name="Lang D."/>
            <person name="Ullrich K.K."/>
            <person name="Murat F."/>
            <person name="Fuchs J."/>
            <person name="Jenkins J."/>
            <person name="Haas F.B."/>
            <person name="Piednoel M."/>
            <person name="Gundlach H."/>
            <person name="Van Bel M."/>
            <person name="Meyberg R."/>
            <person name="Vives C."/>
            <person name="Morata J."/>
            <person name="Symeonidi A."/>
            <person name="Hiss M."/>
            <person name="Muchero W."/>
            <person name="Kamisugi Y."/>
            <person name="Saleh O."/>
            <person name="Blanc G."/>
            <person name="Decker E.L."/>
            <person name="van Gessel N."/>
            <person name="Grimwood J."/>
            <person name="Hayes R.D."/>
            <person name="Graham S.W."/>
            <person name="Gunter L.E."/>
            <person name="McDaniel S.F."/>
            <person name="Hoernstein S.N.W."/>
            <person name="Larsson A."/>
            <person name="Li F.W."/>
            <person name="Perroud P.F."/>
            <person name="Phillips J."/>
            <person name="Ranjan P."/>
            <person name="Rokshar D.S."/>
            <person name="Rothfels C.J."/>
            <person name="Schneider L."/>
            <person name="Shu S."/>
            <person name="Stevenson D.W."/>
            <person name="Thummler F."/>
            <person name="Tillich M."/>
            <person name="Villarreal Aguilar J.C."/>
            <person name="Widiez T."/>
            <person name="Wong G.K."/>
            <person name="Wymore A."/>
            <person name="Zhang Y."/>
            <person name="Zimmer A.D."/>
            <person name="Quatrano R.S."/>
            <person name="Mayer K.F.X."/>
            <person name="Goodstein D."/>
            <person name="Casacuberta J.M."/>
            <person name="Vandepoele K."/>
            <person name="Reski R."/>
            <person name="Cuming A.C."/>
            <person name="Tuskan G.A."/>
            <person name="Maumus F."/>
            <person name="Salse J."/>
            <person name="Schmutz J."/>
            <person name="Rensing S.A."/>
        </authorList>
    </citation>
    <scope>NUCLEOTIDE SEQUENCE [LARGE SCALE GENOMIC DNA]</scope>
    <source>
        <strain evidence="2 3">cv. Gransden 2004</strain>
    </source>
</reference>
<gene>
    <name evidence="1" type="ORF">PHYPA_029824</name>
</gene>
<evidence type="ECO:0000313" key="3">
    <source>
        <dbReference type="Proteomes" id="UP000006727"/>
    </source>
</evidence>